<sequence length="117" mass="12450">MKQAEQALSKAFANIDIDAVTAAVIADDPEAVVIINSLKEALQCAKDGIIGRITEINISPAAQTRNKTGLSQAKFAAALNISPATLRAWEQGRRMPSGAAATLLKLIDKRPELLNEL</sequence>
<name>A0ABY7RKI2_9NEIS</name>
<dbReference type="RefSeq" id="WP_237090276.1">
    <property type="nucleotide sequence ID" value="NZ_CP116766.1"/>
</dbReference>
<keyword evidence="2" id="KW-0238">DNA-binding</keyword>
<dbReference type="InterPro" id="IPR010982">
    <property type="entry name" value="Lambda_DNA-bd_dom_sf"/>
</dbReference>
<evidence type="ECO:0000256" key="2">
    <source>
        <dbReference type="ARBA" id="ARBA00023125"/>
    </source>
</evidence>
<feature type="domain" description="HTH cro/C1-type" evidence="4">
    <location>
        <begin position="65"/>
        <end position="114"/>
    </location>
</feature>
<dbReference type="SMART" id="SM00530">
    <property type="entry name" value="HTH_XRE"/>
    <property type="match status" value="1"/>
</dbReference>
<dbReference type="Gene3D" id="1.10.260.40">
    <property type="entry name" value="lambda repressor-like DNA-binding domains"/>
    <property type="match status" value="1"/>
</dbReference>
<dbReference type="PROSITE" id="PS50943">
    <property type="entry name" value="HTH_CROC1"/>
    <property type="match status" value="1"/>
</dbReference>
<protein>
    <submittedName>
        <fullName evidence="5">Helix-turn-helix domain-containing protein</fullName>
    </submittedName>
</protein>
<keyword evidence="1" id="KW-0805">Transcription regulation</keyword>
<dbReference type="Pfam" id="PF01381">
    <property type="entry name" value="HTH_3"/>
    <property type="match status" value="1"/>
</dbReference>
<evidence type="ECO:0000313" key="5">
    <source>
        <dbReference type="EMBL" id="WCL71605.1"/>
    </source>
</evidence>
<evidence type="ECO:0000256" key="1">
    <source>
        <dbReference type="ARBA" id="ARBA00023015"/>
    </source>
</evidence>
<dbReference type="InterPro" id="IPR052359">
    <property type="entry name" value="HTH-type_reg/antitoxin"/>
</dbReference>
<dbReference type="Proteomes" id="UP001221268">
    <property type="component" value="Chromosome"/>
</dbReference>
<dbReference type="InterPro" id="IPR001387">
    <property type="entry name" value="Cro/C1-type_HTH"/>
</dbReference>
<keyword evidence="6" id="KW-1185">Reference proteome</keyword>
<organism evidence="5 6">
    <name type="scientific">Neisseria lisongii</name>
    <dbReference type="NCBI Taxonomy" id="2912188"/>
    <lineage>
        <taxon>Bacteria</taxon>
        <taxon>Pseudomonadati</taxon>
        <taxon>Pseudomonadota</taxon>
        <taxon>Betaproteobacteria</taxon>
        <taxon>Neisseriales</taxon>
        <taxon>Neisseriaceae</taxon>
        <taxon>Neisseria</taxon>
    </lineage>
</organism>
<dbReference type="PANTHER" id="PTHR36511">
    <property type="entry name" value="MERR FAMILY BACTERIAL REGULATORY PROTEIN"/>
    <property type="match status" value="1"/>
</dbReference>
<dbReference type="CDD" id="cd00093">
    <property type="entry name" value="HTH_XRE"/>
    <property type="match status" value="1"/>
</dbReference>
<proteinExistence type="predicted"/>
<gene>
    <name evidence="5" type="ORF">PJU73_00300</name>
</gene>
<reference evidence="5 6" key="1">
    <citation type="submission" date="2023-01" db="EMBL/GenBank/DDBJ databases">
        <authorList>
            <person name="Yang C."/>
        </authorList>
    </citation>
    <scope>NUCLEOTIDE SEQUENCE [LARGE SCALE GENOMIC DNA]</scope>
    <source>
        <strain evidence="5 6">ZJ106</strain>
    </source>
</reference>
<dbReference type="SUPFAM" id="SSF47413">
    <property type="entry name" value="lambda repressor-like DNA-binding domains"/>
    <property type="match status" value="1"/>
</dbReference>
<evidence type="ECO:0000256" key="3">
    <source>
        <dbReference type="ARBA" id="ARBA00023163"/>
    </source>
</evidence>
<accession>A0ABY7RKI2</accession>
<keyword evidence="3" id="KW-0804">Transcription</keyword>
<evidence type="ECO:0000259" key="4">
    <source>
        <dbReference type="PROSITE" id="PS50943"/>
    </source>
</evidence>
<dbReference type="EMBL" id="CP116766">
    <property type="protein sequence ID" value="WCL71605.1"/>
    <property type="molecule type" value="Genomic_DNA"/>
</dbReference>
<evidence type="ECO:0000313" key="6">
    <source>
        <dbReference type="Proteomes" id="UP001221268"/>
    </source>
</evidence>
<dbReference type="PANTHER" id="PTHR36511:SF3">
    <property type="entry name" value="ANTITOXIN HIGA-2"/>
    <property type="match status" value="1"/>
</dbReference>